<reference evidence="3 4" key="1">
    <citation type="journal article" date="2016" name="Int. J. Syst. Evol. Microbiol.">
        <title>Streptococcuspantholopis sp. nov., isolated from faeces of the Tibetan antelope (Pantholops hodgsonii).</title>
        <authorList>
            <person name="Bai X."/>
            <person name="Xiong Y."/>
            <person name="Lu S."/>
            <person name="Jin D."/>
            <person name="Lai X."/>
            <person name="Yang J."/>
            <person name="Niu L."/>
            <person name="Hu S."/>
            <person name="Meng X."/>
            <person name="Pu J."/>
            <person name="Ye C."/>
            <person name="Xu J."/>
        </authorList>
    </citation>
    <scope>NUCLEOTIDE SEQUENCE [LARGE SCALE GENOMIC DNA]</scope>
    <source>
        <strain evidence="3 4">TA 26</strain>
    </source>
</reference>
<sequence>MRLTIVGSGMIVSDFLSIITDLPEIQLESLVGTKRSWETLQAMKAEYGFRYCYTDAEEAFAKDSSDTAYIAVPNHLHYRFSKLALEAGKNVICEKPFTLKADELRHLKVLAEEKGLILLEAITNQYLGNYAYIKETLPTLGDLKLVECNYSQYSSRYDAFKQGTVLPAFDREKGGGALMDINIYNIHFVVGLLGKPTAVYYYPNIERGIDTSGILILDYDSTKAVCIGAKDSESEIRTTLQGNKGALVVNGATNTLPSLTLSYHKSRPQEKNNNHHPHRMYSEFKQFIKVIAEGDLAFAREQLEHSLIVMEVLEEARNSMAVMKES</sequence>
<protein>
    <submittedName>
        <fullName evidence="3">NAD(P)-dependent oxidoreductase</fullName>
    </submittedName>
</protein>
<dbReference type="KEGG" id="spat:A0O21_00455"/>
<evidence type="ECO:0000313" key="4">
    <source>
        <dbReference type="Proteomes" id="UP000077317"/>
    </source>
</evidence>
<proteinExistence type="predicted"/>
<dbReference type="GO" id="GO:0000166">
    <property type="term" value="F:nucleotide binding"/>
    <property type="evidence" value="ECO:0007669"/>
    <property type="project" value="InterPro"/>
</dbReference>
<reference evidence="4" key="2">
    <citation type="submission" date="2016-03" db="EMBL/GenBank/DDBJ databases">
        <title>Streptococcus antelopensis sp. nov., isolated from the feces of the Tibetan antelope (Pantholops hodgsonii) in Hoh Xil National Nature Reserve, Qinghai, China.</title>
        <authorList>
            <person name="Bai X."/>
        </authorList>
    </citation>
    <scope>NUCLEOTIDE SEQUENCE [LARGE SCALE GENOMIC DNA]</scope>
    <source>
        <strain evidence="4">TA 26</strain>
    </source>
</reference>
<dbReference type="OrthoDB" id="9815825at2"/>
<dbReference type="Gene3D" id="3.30.360.10">
    <property type="entry name" value="Dihydrodipicolinate Reductase, domain 2"/>
    <property type="match status" value="1"/>
</dbReference>
<keyword evidence="4" id="KW-1185">Reference proteome</keyword>
<dbReference type="PANTHER" id="PTHR43054:SF1">
    <property type="entry name" value="SCYLLO-INOSITOL 2-DEHYDROGENASE (NADP(+)) IOLU"/>
    <property type="match status" value="1"/>
</dbReference>
<dbReference type="Pfam" id="PF22725">
    <property type="entry name" value="GFO_IDH_MocA_C3"/>
    <property type="match status" value="1"/>
</dbReference>
<name>A0A172Q561_9STRE</name>
<dbReference type="Proteomes" id="UP000077317">
    <property type="component" value="Chromosome"/>
</dbReference>
<dbReference type="InterPro" id="IPR000683">
    <property type="entry name" value="Gfo/Idh/MocA-like_OxRdtase_N"/>
</dbReference>
<dbReference type="PANTHER" id="PTHR43054">
    <property type="match status" value="1"/>
</dbReference>
<dbReference type="AlphaFoldDB" id="A0A172Q561"/>
<dbReference type="Pfam" id="PF01408">
    <property type="entry name" value="GFO_IDH_MocA"/>
    <property type="match status" value="1"/>
</dbReference>
<gene>
    <name evidence="3" type="ORF">A0O21_00455</name>
</gene>
<dbReference type="InterPro" id="IPR055170">
    <property type="entry name" value="GFO_IDH_MocA-like_dom"/>
</dbReference>
<dbReference type="InterPro" id="IPR036291">
    <property type="entry name" value="NAD(P)-bd_dom_sf"/>
</dbReference>
<dbReference type="STRING" id="1811193.A0O21_00455"/>
<dbReference type="SUPFAM" id="SSF55347">
    <property type="entry name" value="Glyceraldehyde-3-phosphate dehydrogenase-like, C-terminal domain"/>
    <property type="match status" value="1"/>
</dbReference>
<feature type="domain" description="GFO/IDH/MocA-like oxidoreductase" evidence="2">
    <location>
        <begin position="139"/>
        <end position="247"/>
    </location>
</feature>
<accession>A0A172Q561</accession>
<feature type="domain" description="Gfo/Idh/MocA-like oxidoreductase N-terminal" evidence="1">
    <location>
        <begin position="2"/>
        <end position="118"/>
    </location>
</feature>
<organism evidence="3 4">
    <name type="scientific">Streptococcus pantholopis</name>
    <dbReference type="NCBI Taxonomy" id="1811193"/>
    <lineage>
        <taxon>Bacteria</taxon>
        <taxon>Bacillati</taxon>
        <taxon>Bacillota</taxon>
        <taxon>Bacilli</taxon>
        <taxon>Lactobacillales</taxon>
        <taxon>Streptococcaceae</taxon>
        <taxon>Streptococcus</taxon>
    </lineage>
</organism>
<dbReference type="EMBL" id="CP014699">
    <property type="protein sequence ID" value="AND78601.1"/>
    <property type="molecule type" value="Genomic_DNA"/>
</dbReference>
<dbReference type="Gene3D" id="3.40.50.720">
    <property type="entry name" value="NAD(P)-binding Rossmann-like Domain"/>
    <property type="match status" value="1"/>
</dbReference>
<evidence type="ECO:0000313" key="3">
    <source>
        <dbReference type="EMBL" id="AND78601.1"/>
    </source>
</evidence>
<evidence type="ECO:0000259" key="2">
    <source>
        <dbReference type="Pfam" id="PF22725"/>
    </source>
</evidence>
<evidence type="ECO:0000259" key="1">
    <source>
        <dbReference type="Pfam" id="PF01408"/>
    </source>
</evidence>
<dbReference type="SUPFAM" id="SSF51735">
    <property type="entry name" value="NAD(P)-binding Rossmann-fold domains"/>
    <property type="match status" value="1"/>
</dbReference>
<dbReference type="RefSeq" id="WP_067059968.1">
    <property type="nucleotide sequence ID" value="NZ_CP014699.1"/>
</dbReference>